<reference evidence="3" key="1">
    <citation type="journal article" date="2017" name="Genome Biol.">
        <title>Comparative genomics reveals high biological diversity and specific adaptations in the industrially and medically important fungal genus Aspergillus.</title>
        <authorList>
            <person name="de Vries R.P."/>
            <person name="Riley R."/>
            <person name="Wiebenga A."/>
            <person name="Aguilar-Osorio G."/>
            <person name="Amillis S."/>
            <person name="Uchima C.A."/>
            <person name="Anderluh G."/>
            <person name="Asadollahi M."/>
            <person name="Askin M."/>
            <person name="Barry K."/>
            <person name="Battaglia E."/>
            <person name="Bayram O."/>
            <person name="Benocci T."/>
            <person name="Braus-Stromeyer S.A."/>
            <person name="Caldana C."/>
            <person name="Canovas D."/>
            <person name="Cerqueira G.C."/>
            <person name="Chen F."/>
            <person name="Chen W."/>
            <person name="Choi C."/>
            <person name="Clum A."/>
            <person name="Dos Santos R.A."/>
            <person name="Damasio A.R."/>
            <person name="Diallinas G."/>
            <person name="Emri T."/>
            <person name="Fekete E."/>
            <person name="Flipphi M."/>
            <person name="Freyberg S."/>
            <person name="Gallo A."/>
            <person name="Gournas C."/>
            <person name="Habgood R."/>
            <person name="Hainaut M."/>
            <person name="Harispe M.L."/>
            <person name="Henrissat B."/>
            <person name="Hilden K.S."/>
            <person name="Hope R."/>
            <person name="Hossain A."/>
            <person name="Karabika E."/>
            <person name="Karaffa L."/>
            <person name="Karanyi Z."/>
            <person name="Krasevec N."/>
            <person name="Kuo A."/>
            <person name="Kusch H."/>
            <person name="LaButti K."/>
            <person name="Lagendijk E.L."/>
            <person name="Lapidus A."/>
            <person name="Levasseur A."/>
            <person name="Lindquist E."/>
            <person name="Lipzen A."/>
            <person name="Logrieco A.F."/>
            <person name="MacCabe A."/>
            <person name="Maekelae M.R."/>
            <person name="Malavazi I."/>
            <person name="Melin P."/>
            <person name="Meyer V."/>
            <person name="Mielnichuk N."/>
            <person name="Miskei M."/>
            <person name="Molnar A.P."/>
            <person name="Mule G."/>
            <person name="Ngan C.Y."/>
            <person name="Orejas M."/>
            <person name="Orosz E."/>
            <person name="Ouedraogo J.P."/>
            <person name="Overkamp K.M."/>
            <person name="Park H.-S."/>
            <person name="Perrone G."/>
            <person name="Piumi F."/>
            <person name="Punt P.J."/>
            <person name="Ram A.F."/>
            <person name="Ramon A."/>
            <person name="Rauscher S."/>
            <person name="Record E."/>
            <person name="Riano-Pachon D.M."/>
            <person name="Robert V."/>
            <person name="Roehrig J."/>
            <person name="Ruller R."/>
            <person name="Salamov A."/>
            <person name="Salih N.S."/>
            <person name="Samson R.A."/>
            <person name="Sandor E."/>
            <person name="Sanguinetti M."/>
            <person name="Schuetze T."/>
            <person name="Sepcic K."/>
            <person name="Shelest E."/>
            <person name="Sherlock G."/>
            <person name="Sophianopoulou V."/>
            <person name="Squina F.M."/>
            <person name="Sun H."/>
            <person name="Susca A."/>
            <person name="Todd R.B."/>
            <person name="Tsang A."/>
            <person name="Unkles S.E."/>
            <person name="van de Wiele N."/>
            <person name="van Rossen-Uffink D."/>
            <person name="Oliveira J.V."/>
            <person name="Vesth T.C."/>
            <person name="Visser J."/>
            <person name="Yu J.-H."/>
            <person name="Zhou M."/>
            <person name="Andersen M.R."/>
            <person name="Archer D.B."/>
            <person name="Baker S.E."/>
            <person name="Benoit I."/>
            <person name="Brakhage A.A."/>
            <person name="Braus G.H."/>
            <person name="Fischer R."/>
            <person name="Frisvad J.C."/>
            <person name="Goldman G.H."/>
            <person name="Houbraken J."/>
            <person name="Oakley B."/>
            <person name="Pocsi I."/>
            <person name="Scazzocchio C."/>
            <person name="Seiboth B."/>
            <person name="vanKuyk P.A."/>
            <person name="Wortman J."/>
            <person name="Dyer P.S."/>
            <person name="Grigoriev I.V."/>
        </authorList>
    </citation>
    <scope>NUCLEOTIDE SEQUENCE [LARGE SCALE GENOMIC DNA]</scope>
    <source>
        <strain evidence="3">CBS 101740 / IMI 381727 / IBT 21946</strain>
    </source>
</reference>
<organism evidence="2 3">
    <name type="scientific">Aspergillus brasiliensis (strain CBS 101740 / IMI 381727 / IBT 21946)</name>
    <dbReference type="NCBI Taxonomy" id="767769"/>
    <lineage>
        <taxon>Eukaryota</taxon>
        <taxon>Fungi</taxon>
        <taxon>Dikarya</taxon>
        <taxon>Ascomycota</taxon>
        <taxon>Pezizomycotina</taxon>
        <taxon>Eurotiomycetes</taxon>
        <taxon>Eurotiomycetidae</taxon>
        <taxon>Eurotiales</taxon>
        <taxon>Aspergillaceae</taxon>
        <taxon>Aspergillus</taxon>
        <taxon>Aspergillus subgen. Circumdati</taxon>
    </lineage>
</organism>
<dbReference type="Proteomes" id="UP000184499">
    <property type="component" value="Unassembled WGS sequence"/>
</dbReference>
<dbReference type="VEuPathDB" id="FungiDB:ASPBRDRAFT_385684"/>
<evidence type="ECO:0000256" key="1">
    <source>
        <dbReference type="SAM" id="Phobius"/>
    </source>
</evidence>
<sequence>MMDEPRSIICNLASLAFSGFHLVAWNWDFPSAQPEHSGGYSVLLRQAPLWF</sequence>
<dbReference type="GeneID" id="93576446"/>
<dbReference type="OrthoDB" id="4423296at2759"/>
<accession>A0A1L9UW18</accession>
<dbReference type="RefSeq" id="XP_067483134.1">
    <property type="nucleotide sequence ID" value="XM_067623958.1"/>
</dbReference>
<evidence type="ECO:0000313" key="2">
    <source>
        <dbReference type="EMBL" id="OJJ75887.1"/>
    </source>
</evidence>
<keyword evidence="1" id="KW-0812">Transmembrane</keyword>
<protein>
    <submittedName>
        <fullName evidence="2">Uncharacterized protein</fullName>
    </submittedName>
</protein>
<dbReference type="AlphaFoldDB" id="A0A1L9UW18"/>
<feature type="transmembrane region" description="Helical" evidence="1">
    <location>
        <begin position="7"/>
        <end position="27"/>
    </location>
</feature>
<name>A0A1L9UW18_ASPBC</name>
<proteinExistence type="predicted"/>
<keyword evidence="1" id="KW-0472">Membrane</keyword>
<dbReference type="EMBL" id="KV878680">
    <property type="protein sequence ID" value="OJJ75887.1"/>
    <property type="molecule type" value="Genomic_DNA"/>
</dbReference>
<keyword evidence="3" id="KW-1185">Reference proteome</keyword>
<evidence type="ECO:0000313" key="3">
    <source>
        <dbReference type="Proteomes" id="UP000184499"/>
    </source>
</evidence>
<gene>
    <name evidence="2" type="ORF">ASPBRDRAFT_385684</name>
</gene>
<keyword evidence="1" id="KW-1133">Transmembrane helix</keyword>